<keyword evidence="5" id="KW-1133">Transmembrane helix</keyword>
<protein>
    <submittedName>
        <fullName evidence="7">Chromosome partition protein Smc</fullName>
    </submittedName>
</protein>
<dbReference type="PANTHER" id="PTHR33406:SF6">
    <property type="entry name" value="MEMBRANE PROTEIN YDGH-RELATED"/>
    <property type="match status" value="1"/>
</dbReference>
<dbReference type="PANTHER" id="PTHR33406">
    <property type="entry name" value="MEMBRANE PROTEIN MJ1562-RELATED"/>
    <property type="match status" value="1"/>
</dbReference>
<accession>A0A1S8LZQ0</accession>
<evidence type="ECO:0000313" key="8">
    <source>
        <dbReference type="Proteomes" id="UP000190951"/>
    </source>
</evidence>
<evidence type="ECO:0000256" key="1">
    <source>
        <dbReference type="ARBA" id="ARBA00004651"/>
    </source>
</evidence>
<dbReference type="STRING" id="84029.CROST_34220"/>
<dbReference type="InterPro" id="IPR050545">
    <property type="entry name" value="Mycobact_MmpL"/>
</dbReference>
<dbReference type="Gene3D" id="1.20.1640.10">
    <property type="entry name" value="Multidrug efflux transporter AcrB transmembrane domain"/>
    <property type="match status" value="2"/>
</dbReference>
<keyword evidence="4" id="KW-0812">Transmembrane</keyword>
<comment type="similarity">
    <text evidence="2">Belongs to the resistance-nodulation-cell division (RND) (TC 2.A.6) family. MmpL subfamily.</text>
</comment>
<proteinExistence type="inferred from homology"/>
<gene>
    <name evidence="7" type="primary">smc_3</name>
    <name evidence="7" type="ORF">CROST_046230</name>
</gene>
<dbReference type="SUPFAM" id="SSF82866">
    <property type="entry name" value="Multidrug efflux transporter AcrB transmembrane domain"/>
    <property type="match status" value="2"/>
</dbReference>
<organism evidence="7 8">
    <name type="scientific">Clostridium felsineum</name>
    <dbReference type="NCBI Taxonomy" id="36839"/>
    <lineage>
        <taxon>Bacteria</taxon>
        <taxon>Bacillati</taxon>
        <taxon>Bacillota</taxon>
        <taxon>Clostridia</taxon>
        <taxon>Eubacteriales</taxon>
        <taxon>Clostridiaceae</taxon>
        <taxon>Clostridium</taxon>
    </lineage>
</organism>
<sequence>MKLNKLINKSYLSIIFWAIVITIILFTMPDMGRLVRDKGQITIGKEYSYSVAQNILNKLDDVKGNDKVLDVIMVYHSDKKLTDSALNEIKGKVTKLEENKNKYNVKAILNVFTNKDIEDQVISKDKTTLLVPISVKQKGRTTEAIRNEITKVMKTDKVESYSTGSDFITEDFSKTIEAGVKKTELITIFLIVAILIVVFKSPVTPFATLATVGLSYGTSLGIVLQLVDKFNFSISNFTNVFLVIVLFGIGTDYTMLLLTRFKEELNNGLDKNSAIISTYKTAGKTVILSSLTILIGFTCLMASQFKIYQSASAVAVGVAVLIVMIFTFLPTLMKLFGRHLFWSPFKSAGHSNSKIWEKAATVSTRYPYLALILVLAVCGLSYFYTSSLSYNNLKEIASDYPSVKGFNIVSEHFGVGKALPVNIAIENNYRLDNQYTLSEIDGITEAIKSVKGVKEVCSVTQPKGEKIKDLYVKDQASSLNSGLKDANGGVNKINNGLGDAASKLKGAKVDTSSLEKLQKGASDLTSNMDLINKATNELKNGMNSGAEGSKDLSSGIQTLDDSIGKLQSSVNDLQNAYAAIGKGYNQVGAGLEGLLPQVKTFQAAFGNVVYMQNQLAVKYPELKSDPTFLTMQGTSLQLNSKLQDMVDAITKLKAGLDEANGSLEKANNGLSQAQKGIAAMKSGSSTLRTGSLTMADKLAQAADGQNKIANAMVQLDAGSKQLQDGQNQLINGISGISDKTKQLTDGLSTAQKGLTDISTGLNDANSYIDKLQKSKSSETFFIPQDKINSSDFSKSMDMYMSKDRKITEINVTLSIDPYSQDAMKITDKINSVVAAKMKTSTLKNSKWGISGISEMNNDLKTMSQKDFNKSSIIMICGIFIVLLIVTRDSWMSVFIMASLVVSYYIAISISGLVFNNVLGKGELSWNVPFFSFIMIISLGVDYSIFLVMRYRENSDLTLTEAIVNAAKSVGGVISSAGIILSGTFAAMYPSGVPTLMELSLTVILGIILLCTVFLPIFIPAMISIKSSIMKRFSKEKDDMESDIDSNRKVSNFN</sequence>
<geneLocation type="plasmid" evidence="7 8">
    <name>p330</name>
</geneLocation>
<dbReference type="Proteomes" id="UP000190951">
    <property type="component" value="Plasmid p330"/>
</dbReference>
<evidence type="ECO:0000256" key="6">
    <source>
        <dbReference type="ARBA" id="ARBA00023136"/>
    </source>
</evidence>
<dbReference type="InterPro" id="IPR004869">
    <property type="entry name" value="MMPL_dom"/>
</dbReference>
<dbReference type="KEGG" id="crw:CROST_046230"/>
<evidence type="ECO:0000313" key="7">
    <source>
        <dbReference type="EMBL" id="URZ13845.1"/>
    </source>
</evidence>
<dbReference type="GO" id="GO:0005886">
    <property type="term" value="C:plasma membrane"/>
    <property type="evidence" value="ECO:0007669"/>
    <property type="project" value="UniProtKB-SubCell"/>
</dbReference>
<reference evidence="7 8" key="1">
    <citation type="submission" date="2022-04" db="EMBL/GenBank/DDBJ databases">
        <title>Genome sequence of C. roseum typestrain.</title>
        <authorList>
            <person name="Poehlein A."/>
            <person name="Schoch T."/>
            <person name="Duerre P."/>
            <person name="Daniel R."/>
        </authorList>
    </citation>
    <scope>NUCLEOTIDE SEQUENCE [LARGE SCALE GENOMIC DNA]</scope>
    <source>
        <strain evidence="7 8">DSM 7320</strain>
        <plasmid evidence="7 8">p330</plasmid>
    </source>
</reference>
<dbReference type="Gene3D" id="1.10.287.950">
    <property type="entry name" value="Methyl-accepting chemotaxis protein"/>
    <property type="match status" value="2"/>
</dbReference>
<keyword evidence="8" id="KW-1185">Reference proteome</keyword>
<evidence type="ECO:0000256" key="4">
    <source>
        <dbReference type="ARBA" id="ARBA00022692"/>
    </source>
</evidence>
<keyword evidence="6" id="KW-0472">Membrane</keyword>
<dbReference type="Pfam" id="PF03176">
    <property type="entry name" value="MMPL"/>
    <property type="match status" value="2"/>
</dbReference>
<evidence type="ECO:0000256" key="2">
    <source>
        <dbReference type="ARBA" id="ARBA00010157"/>
    </source>
</evidence>
<evidence type="ECO:0000256" key="3">
    <source>
        <dbReference type="ARBA" id="ARBA00022475"/>
    </source>
</evidence>
<keyword evidence="3" id="KW-1003">Cell membrane</keyword>
<dbReference type="AlphaFoldDB" id="A0A1S8LZQ0"/>
<dbReference type="RefSeq" id="WP_242950871.1">
    <property type="nucleotide sequence ID" value="NZ_CP096984.1"/>
</dbReference>
<dbReference type="EMBL" id="CP096984">
    <property type="protein sequence ID" value="URZ13845.1"/>
    <property type="molecule type" value="Genomic_DNA"/>
</dbReference>
<keyword evidence="7" id="KW-0614">Plasmid</keyword>
<comment type="subcellular location">
    <subcellularLocation>
        <location evidence="1">Cell membrane</location>
        <topology evidence="1">Multi-pass membrane protein</topology>
    </subcellularLocation>
</comment>
<name>A0A1S8LZQ0_9CLOT</name>
<evidence type="ECO:0000256" key="5">
    <source>
        <dbReference type="ARBA" id="ARBA00022989"/>
    </source>
</evidence>